<comment type="caution">
    <text evidence="2">The sequence shown here is derived from an EMBL/GenBank/DDBJ whole genome shotgun (WGS) entry which is preliminary data.</text>
</comment>
<name>A0A9P6AXA3_9AGAM</name>
<dbReference type="AlphaFoldDB" id="A0A9P6AXA3"/>
<accession>A0A9P6AXA3</accession>
<proteinExistence type="predicted"/>
<sequence length="54" mass="6240">MDSVMPVVKRRSIVIFGPTLAFWDVFHQSFTPSCFYFVPTYLLVIISRKISSVI</sequence>
<organism evidence="2 3">
    <name type="scientific">Hydnum rufescens UP504</name>
    <dbReference type="NCBI Taxonomy" id="1448309"/>
    <lineage>
        <taxon>Eukaryota</taxon>
        <taxon>Fungi</taxon>
        <taxon>Dikarya</taxon>
        <taxon>Basidiomycota</taxon>
        <taxon>Agaricomycotina</taxon>
        <taxon>Agaricomycetes</taxon>
        <taxon>Cantharellales</taxon>
        <taxon>Hydnaceae</taxon>
        <taxon>Hydnum</taxon>
    </lineage>
</organism>
<dbReference type="EMBL" id="MU128978">
    <property type="protein sequence ID" value="KAF9513060.1"/>
    <property type="molecule type" value="Genomic_DNA"/>
</dbReference>
<evidence type="ECO:0000313" key="2">
    <source>
        <dbReference type="EMBL" id="KAF9513060.1"/>
    </source>
</evidence>
<keyword evidence="3" id="KW-1185">Reference proteome</keyword>
<dbReference type="Proteomes" id="UP000886523">
    <property type="component" value="Unassembled WGS sequence"/>
</dbReference>
<reference evidence="2" key="1">
    <citation type="journal article" date="2020" name="Nat. Commun.">
        <title>Large-scale genome sequencing of mycorrhizal fungi provides insights into the early evolution of symbiotic traits.</title>
        <authorList>
            <person name="Miyauchi S."/>
            <person name="Kiss E."/>
            <person name="Kuo A."/>
            <person name="Drula E."/>
            <person name="Kohler A."/>
            <person name="Sanchez-Garcia M."/>
            <person name="Morin E."/>
            <person name="Andreopoulos B."/>
            <person name="Barry K.W."/>
            <person name="Bonito G."/>
            <person name="Buee M."/>
            <person name="Carver A."/>
            <person name="Chen C."/>
            <person name="Cichocki N."/>
            <person name="Clum A."/>
            <person name="Culley D."/>
            <person name="Crous P.W."/>
            <person name="Fauchery L."/>
            <person name="Girlanda M."/>
            <person name="Hayes R.D."/>
            <person name="Keri Z."/>
            <person name="LaButti K."/>
            <person name="Lipzen A."/>
            <person name="Lombard V."/>
            <person name="Magnuson J."/>
            <person name="Maillard F."/>
            <person name="Murat C."/>
            <person name="Nolan M."/>
            <person name="Ohm R.A."/>
            <person name="Pangilinan J."/>
            <person name="Pereira M.F."/>
            <person name="Perotto S."/>
            <person name="Peter M."/>
            <person name="Pfister S."/>
            <person name="Riley R."/>
            <person name="Sitrit Y."/>
            <person name="Stielow J.B."/>
            <person name="Szollosi G."/>
            <person name="Zifcakova L."/>
            <person name="Stursova M."/>
            <person name="Spatafora J.W."/>
            <person name="Tedersoo L."/>
            <person name="Vaario L.M."/>
            <person name="Yamada A."/>
            <person name="Yan M."/>
            <person name="Wang P."/>
            <person name="Xu J."/>
            <person name="Bruns T."/>
            <person name="Baldrian P."/>
            <person name="Vilgalys R."/>
            <person name="Dunand C."/>
            <person name="Henrissat B."/>
            <person name="Grigoriev I.V."/>
            <person name="Hibbett D."/>
            <person name="Nagy L.G."/>
            <person name="Martin F.M."/>
        </authorList>
    </citation>
    <scope>NUCLEOTIDE SEQUENCE</scope>
    <source>
        <strain evidence="2">UP504</strain>
    </source>
</reference>
<protein>
    <submittedName>
        <fullName evidence="2">Uncharacterized protein</fullName>
    </submittedName>
</protein>
<evidence type="ECO:0000313" key="3">
    <source>
        <dbReference type="Proteomes" id="UP000886523"/>
    </source>
</evidence>
<keyword evidence="1" id="KW-0472">Membrane</keyword>
<keyword evidence="1" id="KW-1133">Transmembrane helix</keyword>
<keyword evidence="1" id="KW-0812">Transmembrane</keyword>
<feature type="transmembrane region" description="Helical" evidence="1">
    <location>
        <begin position="25"/>
        <end position="46"/>
    </location>
</feature>
<evidence type="ECO:0000256" key="1">
    <source>
        <dbReference type="SAM" id="Phobius"/>
    </source>
</evidence>
<gene>
    <name evidence="2" type="ORF">BS47DRAFT_1344776</name>
</gene>